<reference evidence="3 4" key="1">
    <citation type="submission" date="2021-07" db="EMBL/GenBank/DDBJ databases">
        <title>Paraburkholderia edwinii protects Aspergillus sp. from phenazines by acting as a toxin sponge.</title>
        <authorList>
            <person name="Dahlstrom K.M."/>
            <person name="Newman D.K."/>
        </authorList>
    </citation>
    <scope>NUCLEOTIDE SEQUENCE [LARGE SCALE GENOMIC DNA]</scope>
    <source>
        <strain evidence="3 4">Pe01</strain>
    </source>
</reference>
<keyword evidence="4" id="KW-1185">Reference proteome</keyword>
<dbReference type="Proteomes" id="UP000826462">
    <property type="component" value="Chromosome 2"/>
</dbReference>
<dbReference type="PANTHER" id="PTHR48081:SF33">
    <property type="entry name" value="KYNURENINE FORMAMIDASE"/>
    <property type="match status" value="1"/>
</dbReference>
<dbReference type="InterPro" id="IPR049492">
    <property type="entry name" value="BD-FAE-like_dom"/>
</dbReference>
<dbReference type="InterPro" id="IPR050300">
    <property type="entry name" value="GDXG_lipolytic_enzyme"/>
</dbReference>
<dbReference type="PANTHER" id="PTHR48081">
    <property type="entry name" value="AB HYDROLASE SUPERFAMILY PROTEIN C4A8.06C"/>
    <property type="match status" value="1"/>
</dbReference>
<dbReference type="RefSeq" id="WP_219801333.1">
    <property type="nucleotide sequence ID" value="NZ_CP080096.1"/>
</dbReference>
<accession>A0ABX8UY56</accession>
<dbReference type="Gene3D" id="3.40.50.1820">
    <property type="entry name" value="alpha/beta hydrolase"/>
    <property type="match status" value="1"/>
</dbReference>
<evidence type="ECO:0000256" key="1">
    <source>
        <dbReference type="ARBA" id="ARBA00022801"/>
    </source>
</evidence>
<protein>
    <submittedName>
        <fullName evidence="3">Alpha/beta hydrolase</fullName>
    </submittedName>
</protein>
<organism evidence="3 4">
    <name type="scientific">Paraburkholderia edwinii</name>
    <dbReference type="NCBI Taxonomy" id="2861782"/>
    <lineage>
        <taxon>Bacteria</taxon>
        <taxon>Pseudomonadati</taxon>
        <taxon>Pseudomonadota</taxon>
        <taxon>Betaproteobacteria</taxon>
        <taxon>Burkholderiales</taxon>
        <taxon>Burkholderiaceae</taxon>
        <taxon>Paraburkholderia</taxon>
    </lineage>
</organism>
<name>A0ABX8UY56_9BURK</name>
<evidence type="ECO:0000259" key="2">
    <source>
        <dbReference type="Pfam" id="PF20434"/>
    </source>
</evidence>
<sequence>MSSIYRGMDRAALDLAYNNVRAEPEYRAIMGRFKEQSEAVYRNAEVRRDLRYGNRSRQRFDWLSCGKQAAPTFVFIHGGYWQNYVKEDLAFVARGPLERGFNVVMAEYTLAPEASMTEIVDEIGALLDLLQWDTSEAGFGDRPVCVCGHSAGGHLAALHRDHPGVAMTVSVSGLYDLEPISLCWLDDKLNLTEEEIARLSPLHRIARGAPTIVSVGMAELPELIGQSQRYATACEASGENVIFLPLPEQRHFTILTDLANPNGSHMAAIVDSLVFRPKTNFA</sequence>
<gene>
    <name evidence="3" type="ORF">KZJ38_33650</name>
</gene>
<dbReference type="EMBL" id="CP080096">
    <property type="protein sequence ID" value="QYD71904.1"/>
    <property type="molecule type" value="Genomic_DNA"/>
</dbReference>
<dbReference type="Pfam" id="PF20434">
    <property type="entry name" value="BD-FAE"/>
    <property type="match status" value="1"/>
</dbReference>
<keyword evidence="1 3" id="KW-0378">Hydrolase</keyword>
<evidence type="ECO:0000313" key="4">
    <source>
        <dbReference type="Proteomes" id="UP000826462"/>
    </source>
</evidence>
<dbReference type="SUPFAM" id="SSF53474">
    <property type="entry name" value="alpha/beta-Hydrolases"/>
    <property type="match status" value="1"/>
</dbReference>
<feature type="domain" description="BD-FAE-like" evidence="2">
    <location>
        <begin position="67"/>
        <end position="159"/>
    </location>
</feature>
<dbReference type="InterPro" id="IPR029058">
    <property type="entry name" value="AB_hydrolase_fold"/>
</dbReference>
<evidence type="ECO:0000313" key="3">
    <source>
        <dbReference type="EMBL" id="QYD71904.1"/>
    </source>
</evidence>
<dbReference type="GO" id="GO:0016787">
    <property type="term" value="F:hydrolase activity"/>
    <property type="evidence" value="ECO:0007669"/>
    <property type="project" value="UniProtKB-KW"/>
</dbReference>
<proteinExistence type="predicted"/>